<name>A0ABN2XAU1_9ACTN</name>
<protein>
    <submittedName>
        <fullName evidence="1">Uncharacterized protein</fullName>
    </submittedName>
</protein>
<comment type="caution">
    <text evidence="1">The sequence shown here is derived from an EMBL/GenBank/DDBJ whole genome shotgun (WGS) entry which is preliminary data.</text>
</comment>
<reference evidence="1 2" key="1">
    <citation type="journal article" date="2019" name="Int. J. Syst. Evol. Microbiol.">
        <title>The Global Catalogue of Microorganisms (GCM) 10K type strain sequencing project: providing services to taxonomists for standard genome sequencing and annotation.</title>
        <authorList>
            <consortium name="The Broad Institute Genomics Platform"/>
            <consortium name="The Broad Institute Genome Sequencing Center for Infectious Disease"/>
            <person name="Wu L."/>
            <person name="Ma J."/>
        </authorList>
    </citation>
    <scope>NUCLEOTIDE SEQUENCE [LARGE SCALE GENOMIC DNA]</scope>
    <source>
        <strain evidence="1 2">JCM 15481</strain>
    </source>
</reference>
<gene>
    <name evidence="1" type="ORF">GCM10009802_03680</name>
</gene>
<organism evidence="1 2">
    <name type="scientific">Streptomyces synnematoformans</name>
    <dbReference type="NCBI Taxonomy" id="415721"/>
    <lineage>
        <taxon>Bacteria</taxon>
        <taxon>Bacillati</taxon>
        <taxon>Actinomycetota</taxon>
        <taxon>Actinomycetes</taxon>
        <taxon>Kitasatosporales</taxon>
        <taxon>Streptomycetaceae</taxon>
        <taxon>Streptomyces</taxon>
    </lineage>
</organism>
<dbReference type="RefSeq" id="WP_344287141.1">
    <property type="nucleotide sequence ID" value="NZ_BAAAPF010000003.1"/>
</dbReference>
<evidence type="ECO:0000313" key="1">
    <source>
        <dbReference type="EMBL" id="GAA2108082.1"/>
    </source>
</evidence>
<proteinExistence type="predicted"/>
<dbReference type="Proteomes" id="UP001500443">
    <property type="component" value="Unassembled WGS sequence"/>
</dbReference>
<sequence>MHFFSVDYSRDRPDRWTFVNRGFWLSDIPRPLLLCRLLGHKPIVDGFGPDRPGLRAARWVCCDRCGVRPNPQGSLDPDTFQVGDRYAGPYGDSADPAHGTRTPGAWPKLPAFTFGGQLILGRSFPGWSAEFKVGNAGSEHTLEAHLKLWPLFALYLHTERLGTWLQRRLNPTGYNSRVTGLDISFGRLWWKLWAKRDDTSRSDPWWQHGSIPLDPRNKLLGRRHYEYENVGDPVTATVRMPHGDDHTVTLQLQRCTAGRRRRRFHSWTADWDCRPGIPTKPHGGEVLGSGVDVTASAVEEGTWPAEAAANIAAQLTRDRTRYGLREITTA</sequence>
<keyword evidence="2" id="KW-1185">Reference proteome</keyword>
<dbReference type="EMBL" id="BAAAPF010000003">
    <property type="protein sequence ID" value="GAA2108082.1"/>
    <property type="molecule type" value="Genomic_DNA"/>
</dbReference>
<accession>A0ABN2XAU1</accession>
<evidence type="ECO:0000313" key="2">
    <source>
        <dbReference type="Proteomes" id="UP001500443"/>
    </source>
</evidence>